<dbReference type="OrthoDB" id="3265906at2759"/>
<gene>
    <name evidence="5" type="ORF">B4U79_08825</name>
</gene>
<accession>A0A443QV76</accession>
<dbReference type="GO" id="GO:0010420">
    <property type="term" value="F:polyprenyldihydroxybenzoate methyltransferase activity"/>
    <property type="evidence" value="ECO:0007669"/>
    <property type="project" value="InterPro"/>
</dbReference>
<dbReference type="GO" id="GO:0061542">
    <property type="term" value="F:3-demethylubiquinol 3-O-methyltransferase activity"/>
    <property type="evidence" value="ECO:0007669"/>
    <property type="project" value="InterPro"/>
</dbReference>
<keyword evidence="2 5" id="KW-0808">Transferase</keyword>
<dbReference type="GO" id="GO:0032259">
    <property type="term" value="P:methylation"/>
    <property type="evidence" value="ECO:0007669"/>
    <property type="project" value="UniProtKB-KW"/>
</dbReference>
<keyword evidence="5" id="KW-0830">Ubiquinone</keyword>
<evidence type="ECO:0000256" key="1">
    <source>
        <dbReference type="ARBA" id="ARBA00022603"/>
    </source>
</evidence>
<dbReference type="Proteomes" id="UP000285301">
    <property type="component" value="Unassembled WGS sequence"/>
</dbReference>
<evidence type="ECO:0000256" key="3">
    <source>
        <dbReference type="ARBA" id="ARBA00022688"/>
    </source>
</evidence>
<dbReference type="SUPFAM" id="SSF53335">
    <property type="entry name" value="S-adenosyl-L-methionine-dependent methyltransferases"/>
    <property type="match status" value="1"/>
</dbReference>
<dbReference type="InterPro" id="IPR029063">
    <property type="entry name" value="SAM-dependent_MTases_sf"/>
</dbReference>
<name>A0A443QV76_9ACAR</name>
<comment type="caution">
    <text evidence="5">The sequence shown here is derived from an EMBL/GenBank/DDBJ whole genome shotgun (WGS) entry which is preliminary data.</text>
</comment>
<keyword evidence="4" id="KW-0949">S-adenosyl-L-methionine</keyword>
<evidence type="ECO:0000256" key="2">
    <source>
        <dbReference type="ARBA" id="ARBA00022679"/>
    </source>
</evidence>
<evidence type="ECO:0000313" key="6">
    <source>
        <dbReference type="Proteomes" id="UP000285301"/>
    </source>
</evidence>
<organism evidence="5 6">
    <name type="scientific">Dinothrombium tinctorium</name>
    <dbReference type="NCBI Taxonomy" id="1965070"/>
    <lineage>
        <taxon>Eukaryota</taxon>
        <taxon>Metazoa</taxon>
        <taxon>Ecdysozoa</taxon>
        <taxon>Arthropoda</taxon>
        <taxon>Chelicerata</taxon>
        <taxon>Arachnida</taxon>
        <taxon>Acari</taxon>
        <taxon>Acariformes</taxon>
        <taxon>Trombidiformes</taxon>
        <taxon>Prostigmata</taxon>
        <taxon>Anystina</taxon>
        <taxon>Parasitengona</taxon>
        <taxon>Trombidioidea</taxon>
        <taxon>Trombidiidae</taxon>
        <taxon>Dinothrombium</taxon>
    </lineage>
</organism>
<evidence type="ECO:0000313" key="5">
    <source>
        <dbReference type="EMBL" id="RWS06925.1"/>
    </source>
</evidence>
<dbReference type="GO" id="GO:0005739">
    <property type="term" value="C:mitochondrion"/>
    <property type="evidence" value="ECO:0007669"/>
    <property type="project" value="TreeGrafter"/>
</dbReference>
<dbReference type="NCBIfam" id="TIGR01983">
    <property type="entry name" value="UbiG"/>
    <property type="match status" value="1"/>
</dbReference>
<dbReference type="CDD" id="cd02440">
    <property type="entry name" value="AdoMet_MTases"/>
    <property type="match status" value="1"/>
</dbReference>
<protein>
    <submittedName>
        <fullName evidence="5">Ubiquinone biosynthesis O-methyltransferase-like protein</fullName>
    </submittedName>
</protein>
<dbReference type="PANTHER" id="PTHR43464:SF19">
    <property type="entry name" value="UBIQUINONE BIOSYNTHESIS O-METHYLTRANSFERASE, MITOCHONDRIAL"/>
    <property type="match status" value="1"/>
</dbReference>
<proteinExistence type="predicted"/>
<dbReference type="InterPro" id="IPR010233">
    <property type="entry name" value="UbiG_MeTrfase"/>
</dbReference>
<dbReference type="STRING" id="1965070.A0A443QV76"/>
<feature type="non-terminal residue" evidence="5">
    <location>
        <position position="1"/>
    </location>
</feature>
<keyword evidence="6" id="KW-1185">Reference proteome</keyword>
<dbReference type="PANTHER" id="PTHR43464">
    <property type="entry name" value="METHYLTRANSFERASE"/>
    <property type="match status" value="1"/>
</dbReference>
<reference evidence="5 6" key="1">
    <citation type="journal article" date="2018" name="Gigascience">
        <title>Genomes of trombidid mites reveal novel predicted allergens and laterally-transferred genes associated with secondary metabolism.</title>
        <authorList>
            <person name="Dong X."/>
            <person name="Chaisiri K."/>
            <person name="Xia D."/>
            <person name="Armstrong S.D."/>
            <person name="Fang Y."/>
            <person name="Donnelly M.J."/>
            <person name="Kadowaki T."/>
            <person name="McGarry J.W."/>
            <person name="Darby A.C."/>
            <person name="Makepeace B.L."/>
        </authorList>
    </citation>
    <scope>NUCLEOTIDE SEQUENCE [LARGE SCALE GENOMIC DNA]</scope>
    <source>
        <strain evidence="5">UoL-WK</strain>
    </source>
</reference>
<sequence>KMSAIRSLRSLLAFSHKIHLFRAFHASKARFSLNVDYQNLSKFYAFDNWWTDERLKPLRAMNELRIPLIVNQLLNDKTINSHKPLSGFTLLDVGSGGGFVSEPLARLGASVTGIDANAQCVEFTNSRLRDRCTQLKSNLNYVHTTVEQFLSNETREKFDAVIASEVLEHIDDVESFIQSCHSLLKSNGHLFITTINQTLAAYLLAIVAAEKLLGLVPDGIHEYNKLVPLLGLKVMLEKNDFRPKLIHGMCFNPITQRWSWTWNTSVNYAIVAVKSLKVKTST</sequence>
<keyword evidence="3" id="KW-0831">Ubiquinone biosynthesis</keyword>
<dbReference type="AlphaFoldDB" id="A0A443QV76"/>
<evidence type="ECO:0000256" key="4">
    <source>
        <dbReference type="ARBA" id="ARBA00022691"/>
    </source>
</evidence>
<dbReference type="Gene3D" id="3.40.50.150">
    <property type="entry name" value="Vaccinia Virus protein VP39"/>
    <property type="match status" value="1"/>
</dbReference>
<dbReference type="EMBL" id="NCKU01003781">
    <property type="protein sequence ID" value="RWS06925.1"/>
    <property type="molecule type" value="Genomic_DNA"/>
</dbReference>
<keyword evidence="1 5" id="KW-0489">Methyltransferase</keyword>
<dbReference type="Pfam" id="PF13489">
    <property type="entry name" value="Methyltransf_23"/>
    <property type="match status" value="1"/>
</dbReference>